<keyword evidence="7" id="KW-1133">Transmembrane helix</keyword>
<evidence type="ECO:0000256" key="8">
    <source>
        <dbReference type="SAM" id="SignalP"/>
    </source>
</evidence>
<dbReference type="InterPro" id="IPR001764">
    <property type="entry name" value="Glyco_hydro_3_N"/>
</dbReference>
<comment type="caution">
    <text evidence="10">The sequence shown here is derived from an EMBL/GenBank/DDBJ whole genome shotgun (WGS) entry which is preliminary data.</text>
</comment>
<proteinExistence type="inferred from homology"/>
<feature type="region of interest" description="Disordered" evidence="6">
    <location>
        <begin position="48"/>
        <end position="72"/>
    </location>
</feature>
<keyword evidence="11" id="KW-1185">Reference proteome</keyword>
<dbReference type="SUPFAM" id="SSF51445">
    <property type="entry name" value="(Trans)glycosidases"/>
    <property type="match status" value="1"/>
</dbReference>
<evidence type="ECO:0000259" key="9">
    <source>
        <dbReference type="Pfam" id="PF00933"/>
    </source>
</evidence>
<keyword evidence="8" id="KW-0732">Signal</keyword>
<keyword evidence="7" id="KW-0472">Membrane</keyword>
<feature type="signal peptide" evidence="8">
    <location>
        <begin position="1"/>
        <end position="37"/>
    </location>
</feature>
<dbReference type="Gene3D" id="3.20.20.300">
    <property type="entry name" value="Glycoside hydrolase, family 3, N-terminal domain"/>
    <property type="match status" value="1"/>
</dbReference>
<feature type="domain" description="Glycoside hydrolase family 3 N-terminal" evidence="9">
    <location>
        <begin position="161"/>
        <end position="522"/>
    </location>
</feature>
<keyword evidence="5" id="KW-0326">Glycosidase</keyword>
<dbReference type="Pfam" id="PF00933">
    <property type="entry name" value="Glyco_hydro_3"/>
    <property type="match status" value="1"/>
</dbReference>
<dbReference type="Gene3D" id="3.40.50.1700">
    <property type="entry name" value="Glycoside hydrolase family 3 C-terminal domain"/>
    <property type="match status" value="1"/>
</dbReference>
<name>A0A1H6IFQ1_9ACTN</name>
<dbReference type="InterPro" id="IPR050226">
    <property type="entry name" value="NagZ_Beta-hexosaminidase"/>
</dbReference>
<sequence>MAQKCCGRRPVAILLRAFLSTALVFGAATALSRVAWADEDAQDVVTSNSVAAQGDAKAEEPSPEASMAPTKRPGEVLEAKDESAQVYQASAEVSEATAAPAAPEPATGAPAFPVTAQESAASRVVPADAGHLPASATPTTAAPKIAVQSDSDVDQIIVHMTIDEKIAQMIIPAIRTWNGQEVVDLSAVPELAAALRKHQYGGIILFGQNVKGVEQTFRLVYDLQANNGQIGATSKIPYLMPIDEEGGVVTRLSMGTRMTGSMATGATGEQAEANAEKTGEVIGKELAALGFNVDFAPDADVNNNPLNPVIGVRSFSDDPKTVAKLAMAFMRGLKKSNVAATFKHFPGHGDTATDTHTGGASVNKTGDELRKTELVPFKFVVEGGADIIMTAHITLPQFDDPVIFADGTTGYYPATMSHKILTNLLRRELGYDGVIVTDALEMGAVYDGGLVPGRKGSVEYCTNVAEKVINAGADMLLIPTDLKSEEAAAFYDQYIAALIAKVNDGSIPVDRINESVRRILELKKKYGILDLDVSAINLDQAVANAKQVVGSDENHATEMDVAQQVVTVIKNDSITLPVSGHKGAVVVLGRQQGDEVVLDHAIKDLQEKGIIAADAKVTNLVSGATRGSDSSAMKIVIALYYDAPTGTALYSQDLIDALAHADVTIALSKMYNVSGLQDDSPYHQGIQKAIDQTHAAGGKFVLLSANLPYDVARYQNADAIVLAYMASGTNMDPTDRGSGNAGAYNANIIAAVEAMFDARNPTGELPVNIPSMTKKDDGSYTFDPSPTLYKRGFGLSYDYQFTNGGNATYVAGSERGLVFETNARHDKLVKVLVDGVAVSEGDYEVLPGSTVLALSSSFLDALSAGKHALALAYDYGEGEFDLSTAFAVAKAAQNASEASDDSSSIYAATSAPSHQARSKAAYAGLPKTGDLAVDVAPLILVAAGLLTAGGAMMKGVRVK</sequence>
<dbReference type="PANTHER" id="PTHR30480">
    <property type="entry name" value="BETA-HEXOSAMINIDASE-RELATED"/>
    <property type="match status" value="1"/>
</dbReference>
<evidence type="ECO:0000313" key="10">
    <source>
        <dbReference type="EMBL" id="SEH47693.1"/>
    </source>
</evidence>
<evidence type="ECO:0000256" key="3">
    <source>
        <dbReference type="ARBA" id="ARBA00012663"/>
    </source>
</evidence>
<gene>
    <name evidence="10" type="ORF">SAMN05216447_10376</name>
</gene>
<evidence type="ECO:0000256" key="6">
    <source>
        <dbReference type="SAM" id="MobiDB-lite"/>
    </source>
</evidence>
<evidence type="ECO:0000256" key="7">
    <source>
        <dbReference type="SAM" id="Phobius"/>
    </source>
</evidence>
<comment type="similarity">
    <text evidence="2">Belongs to the glycosyl hydrolase 3 family.</text>
</comment>
<dbReference type="InterPro" id="IPR036881">
    <property type="entry name" value="Glyco_hydro_3_C_sf"/>
</dbReference>
<protein>
    <recommendedName>
        <fullName evidence="3">beta-N-acetylhexosaminidase</fullName>
        <ecNumber evidence="3">3.2.1.52</ecNumber>
    </recommendedName>
</protein>
<comment type="catalytic activity">
    <reaction evidence="1">
        <text>Hydrolysis of terminal non-reducing N-acetyl-D-hexosamine residues in N-acetyl-beta-D-hexosaminides.</text>
        <dbReference type="EC" id="3.2.1.52"/>
    </reaction>
</comment>
<feature type="compositionally biased region" description="Low complexity" evidence="6">
    <location>
        <begin position="89"/>
        <end position="111"/>
    </location>
</feature>
<keyword evidence="7" id="KW-0812">Transmembrane</keyword>
<feature type="region of interest" description="Disordered" evidence="6">
    <location>
        <begin position="87"/>
        <end position="111"/>
    </location>
</feature>
<evidence type="ECO:0000256" key="1">
    <source>
        <dbReference type="ARBA" id="ARBA00001231"/>
    </source>
</evidence>
<keyword evidence="4" id="KW-0378">Hydrolase</keyword>
<feature type="transmembrane region" description="Helical" evidence="7">
    <location>
        <begin position="935"/>
        <end position="953"/>
    </location>
</feature>
<dbReference type="Proteomes" id="UP000199135">
    <property type="component" value="Unassembled WGS sequence"/>
</dbReference>
<dbReference type="InterPro" id="IPR036962">
    <property type="entry name" value="Glyco_hydro_3_N_sf"/>
</dbReference>
<dbReference type="PANTHER" id="PTHR30480:SF13">
    <property type="entry name" value="BETA-HEXOSAMINIDASE"/>
    <property type="match status" value="1"/>
</dbReference>
<evidence type="ECO:0000256" key="2">
    <source>
        <dbReference type="ARBA" id="ARBA00005336"/>
    </source>
</evidence>
<organism evidence="10 11">
    <name type="scientific">Parafannyhessea umbonata</name>
    <dbReference type="NCBI Taxonomy" id="604330"/>
    <lineage>
        <taxon>Bacteria</taxon>
        <taxon>Bacillati</taxon>
        <taxon>Actinomycetota</taxon>
        <taxon>Coriobacteriia</taxon>
        <taxon>Coriobacteriales</taxon>
        <taxon>Atopobiaceae</taxon>
        <taxon>Parafannyhessea</taxon>
    </lineage>
</organism>
<feature type="chain" id="PRO_5046253206" description="beta-N-acetylhexosaminidase" evidence="8">
    <location>
        <begin position="38"/>
        <end position="959"/>
    </location>
</feature>
<evidence type="ECO:0000256" key="4">
    <source>
        <dbReference type="ARBA" id="ARBA00022801"/>
    </source>
</evidence>
<reference evidence="10 11" key="1">
    <citation type="submission" date="2016-10" db="EMBL/GenBank/DDBJ databases">
        <authorList>
            <person name="Varghese N."/>
            <person name="Submissions S."/>
        </authorList>
    </citation>
    <scope>NUCLEOTIDE SEQUENCE [LARGE SCALE GENOMIC DNA]</scope>
    <source>
        <strain evidence="10 11">WCP15</strain>
    </source>
</reference>
<dbReference type="InterPro" id="IPR017853">
    <property type="entry name" value="GH"/>
</dbReference>
<accession>A0A1H6IFQ1</accession>
<evidence type="ECO:0000313" key="11">
    <source>
        <dbReference type="Proteomes" id="UP000199135"/>
    </source>
</evidence>
<dbReference type="EC" id="3.2.1.52" evidence="3"/>
<dbReference type="EMBL" id="FNWT01000003">
    <property type="protein sequence ID" value="SEH47693.1"/>
    <property type="molecule type" value="Genomic_DNA"/>
</dbReference>
<evidence type="ECO:0000256" key="5">
    <source>
        <dbReference type="ARBA" id="ARBA00023295"/>
    </source>
</evidence>
<dbReference type="SUPFAM" id="SSF52279">
    <property type="entry name" value="Beta-D-glucan exohydrolase, C-terminal domain"/>
    <property type="match status" value="1"/>
</dbReference>